<dbReference type="KEGG" id="bvs:BARVI_12020"/>
<sequence>MPKNLHKFYYKDYFAGIYFCIKKNSDKNEVSTNNEGTVEIESRNNQLLESSNQSYLDEAKKALGSINTFVKHGFTLDVRYPGLVTGVGINHEAKVEGEFKLGLHLDYTTGLPVIYGSSVKGVLRSAFQEENLLDILPILVPNLKNELEPIQRKMQSKPLKAWADAIFGDDDDRDSRSPYERDIFFDAIVVNTNSRNRFLAADSITPHGSDPLKNPVPLTFVRIASGCKIEFRFRLTDSDSLTANEKETLFKAILIAFGIGAKTNVGYGRLEYKD</sequence>
<dbReference type="PANTHER" id="PTHR39965">
    <property type="entry name" value="CRISPR SYSTEM CMR SUBUNIT CMR6"/>
    <property type="match status" value="1"/>
</dbReference>
<dbReference type="InterPro" id="IPR005537">
    <property type="entry name" value="RAMP_III_fam"/>
</dbReference>
<dbReference type="eggNOG" id="COG1604">
    <property type="taxonomic scope" value="Bacteria"/>
</dbReference>
<gene>
    <name evidence="3" type="ORF">BARVI_12020</name>
</gene>
<keyword evidence="4" id="KW-1185">Reference proteome</keyword>
<dbReference type="RefSeq" id="WP_025279417.1">
    <property type="nucleotide sequence ID" value="NZ_CP007034.1"/>
</dbReference>
<reference evidence="3 4" key="1">
    <citation type="submission" date="2013-12" db="EMBL/GenBank/DDBJ databases">
        <authorList>
            <consortium name="DOE Joint Genome Institute"/>
            <person name="Eisen J."/>
            <person name="Huntemann M."/>
            <person name="Han J."/>
            <person name="Chen A."/>
            <person name="Kyrpides N."/>
            <person name="Mavromatis K."/>
            <person name="Markowitz V."/>
            <person name="Palaniappan K."/>
            <person name="Ivanova N."/>
            <person name="Schaumberg A."/>
            <person name="Pati A."/>
            <person name="Liolios K."/>
            <person name="Nordberg H.P."/>
            <person name="Cantor M.N."/>
            <person name="Hua S.X."/>
            <person name="Woyke T."/>
        </authorList>
    </citation>
    <scope>NUCLEOTIDE SEQUENCE [LARGE SCALE GENOMIC DNA]</scope>
    <source>
        <strain evidence="4">DSM 18177</strain>
    </source>
</reference>
<dbReference type="HOGENOM" id="CLU_064441_0_0_10"/>
<dbReference type="Pfam" id="PF03787">
    <property type="entry name" value="RAMPs"/>
    <property type="match status" value="1"/>
</dbReference>
<dbReference type="NCBIfam" id="TIGR01898">
    <property type="entry name" value="cas_TM1791_cmr6"/>
    <property type="match status" value="1"/>
</dbReference>
<name>W0EXQ4_9BACT</name>
<accession>W0EXQ4</accession>
<dbReference type="EMBL" id="CP007034">
    <property type="protein sequence ID" value="AHF13979.1"/>
    <property type="molecule type" value="Genomic_DNA"/>
</dbReference>
<keyword evidence="1" id="KW-0051">Antiviral defense</keyword>
<dbReference type="AlphaFoldDB" id="W0EXQ4"/>
<evidence type="ECO:0000313" key="4">
    <source>
        <dbReference type="Proteomes" id="UP000018901"/>
    </source>
</evidence>
<dbReference type="GeneID" id="90530105"/>
<dbReference type="STRING" id="880074.BARVI_12020"/>
<dbReference type="GO" id="GO:0051607">
    <property type="term" value="P:defense response to virus"/>
    <property type="evidence" value="ECO:0007669"/>
    <property type="project" value="UniProtKB-KW"/>
</dbReference>
<dbReference type="Proteomes" id="UP000018901">
    <property type="component" value="Chromosome"/>
</dbReference>
<proteinExistence type="predicted"/>
<dbReference type="PANTHER" id="PTHR39965:SF1">
    <property type="entry name" value="CRISPR SYSTEM CMR SUBUNIT CMR6"/>
    <property type="match status" value="1"/>
</dbReference>
<dbReference type="OrthoDB" id="9813956at2"/>
<feature type="domain" description="CRISPR type III-associated protein" evidence="2">
    <location>
        <begin position="76"/>
        <end position="271"/>
    </location>
</feature>
<evidence type="ECO:0000256" key="1">
    <source>
        <dbReference type="ARBA" id="ARBA00023118"/>
    </source>
</evidence>
<evidence type="ECO:0000259" key="2">
    <source>
        <dbReference type="Pfam" id="PF03787"/>
    </source>
</evidence>
<dbReference type="PATRIC" id="fig|880074.11.peg.2478"/>
<organism evidence="3 4">
    <name type="scientific">Barnesiella viscericola DSM 18177</name>
    <dbReference type="NCBI Taxonomy" id="880074"/>
    <lineage>
        <taxon>Bacteria</taxon>
        <taxon>Pseudomonadati</taxon>
        <taxon>Bacteroidota</taxon>
        <taxon>Bacteroidia</taxon>
        <taxon>Bacteroidales</taxon>
        <taxon>Barnesiellaceae</taxon>
        <taxon>Barnesiella</taxon>
    </lineage>
</organism>
<protein>
    <recommendedName>
        <fullName evidence="2">CRISPR type III-associated protein domain-containing protein</fullName>
    </recommendedName>
</protein>
<dbReference type="InterPro" id="IPR010172">
    <property type="entry name" value="CRISPR-assoc_prot_TM1791"/>
</dbReference>
<evidence type="ECO:0000313" key="3">
    <source>
        <dbReference type="EMBL" id="AHF13979.1"/>
    </source>
</evidence>